<organism evidence="1">
    <name type="scientific">Tanacetum cinerariifolium</name>
    <name type="common">Dalmatian daisy</name>
    <name type="synonym">Chrysanthemum cinerariifolium</name>
    <dbReference type="NCBI Taxonomy" id="118510"/>
    <lineage>
        <taxon>Eukaryota</taxon>
        <taxon>Viridiplantae</taxon>
        <taxon>Streptophyta</taxon>
        <taxon>Embryophyta</taxon>
        <taxon>Tracheophyta</taxon>
        <taxon>Spermatophyta</taxon>
        <taxon>Magnoliopsida</taxon>
        <taxon>eudicotyledons</taxon>
        <taxon>Gunneridae</taxon>
        <taxon>Pentapetalae</taxon>
        <taxon>asterids</taxon>
        <taxon>campanulids</taxon>
        <taxon>Asterales</taxon>
        <taxon>Asteraceae</taxon>
        <taxon>Asteroideae</taxon>
        <taxon>Anthemideae</taxon>
        <taxon>Anthemidinae</taxon>
        <taxon>Tanacetum</taxon>
    </lineage>
</organism>
<dbReference type="AlphaFoldDB" id="A0A699U1P9"/>
<protein>
    <submittedName>
        <fullName evidence="1">Uncharacterized protein</fullName>
    </submittedName>
</protein>
<proteinExistence type="predicted"/>
<feature type="non-terminal residue" evidence="1">
    <location>
        <position position="1"/>
    </location>
</feature>
<dbReference type="EMBL" id="BKCJ011291000">
    <property type="protein sequence ID" value="GFD16101.1"/>
    <property type="molecule type" value="Genomic_DNA"/>
</dbReference>
<accession>A0A699U1P9</accession>
<reference evidence="1" key="1">
    <citation type="journal article" date="2019" name="Sci. Rep.">
        <title>Draft genome of Tanacetum cinerariifolium, the natural source of mosquito coil.</title>
        <authorList>
            <person name="Yamashiro T."/>
            <person name="Shiraishi A."/>
            <person name="Satake H."/>
            <person name="Nakayama K."/>
        </authorList>
    </citation>
    <scope>NUCLEOTIDE SEQUENCE</scope>
</reference>
<name>A0A699U1P9_TANCI</name>
<evidence type="ECO:0000313" key="1">
    <source>
        <dbReference type="EMBL" id="GFD16101.1"/>
    </source>
</evidence>
<comment type="caution">
    <text evidence="1">The sequence shown here is derived from an EMBL/GenBank/DDBJ whole genome shotgun (WGS) entry which is preliminary data.</text>
</comment>
<sequence length="43" mass="4343">LGEQRRGRGGVLARAVVASGCRVVVGGLRVGAAALCPGRQRGR</sequence>
<gene>
    <name evidence="1" type="ORF">Tci_888070</name>
</gene>